<evidence type="ECO:0000256" key="3">
    <source>
        <dbReference type="ARBA" id="ARBA00022840"/>
    </source>
</evidence>
<keyword evidence="6" id="KW-0132">Cell division</keyword>
<dbReference type="GO" id="GO:0051301">
    <property type="term" value="P:cell division"/>
    <property type="evidence" value="ECO:0007669"/>
    <property type="project" value="UniProtKB-KW"/>
</dbReference>
<reference evidence="6 7" key="1">
    <citation type="submission" date="2019-11" db="EMBL/GenBank/DDBJ databases">
        <title>Bacillus idriensis genome.</title>
        <authorList>
            <person name="Konopka E.N."/>
            <person name="Newman J.D."/>
        </authorList>
    </citation>
    <scope>NUCLEOTIDE SEQUENCE [LARGE SCALE GENOMIC DNA]</scope>
    <source>
        <strain evidence="6 7">DSM 19097</strain>
    </source>
</reference>
<dbReference type="AlphaFoldDB" id="A0A6I2MCG7"/>
<keyword evidence="6" id="KW-0131">Cell cycle</keyword>
<comment type="caution">
    <text evidence="6">The sequence shown here is derived from an EMBL/GenBank/DDBJ whole genome shotgun (WGS) entry which is preliminary data.</text>
</comment>
<dbReference type="CDD" id="cd01127">
    <property type="entry name" value="TrwB_TraG_TraD_VirD4"/>
    <property type="match status" value="1"/>
</dbReference>
<proteinExistence type="predicted"/>
<feature type="binding site" evidence="4">
    <location>
        <begin position="194"/>
        <end position="201"/>
    </location>
    <ligand>
        <name>ATP</name>
        <dbReference type="ChEBI" id="CHEBI:30616"/>
    </ligand>
</feature>
<evidence type="ECO:0000259" key="5">
    <source>
        <dbReference type="PROSITE" id="PS50901"/>
    </source>
</evidence>
<dbReference type="GO" id="GO:0016020">
    <property type="term" value="C:membrane"/>
    <property type="evidence" value="ECO:0007669"/>
    <property type="project" value="UniProtKB-SubCell"/>
</dbReference>
<dbReference type="EMBL" id="WKKF01000002">
    <property type="protein sequence ID" value="MRX54716.1"/>
    <property type="molecule type" value="Genomic_DNA"/>
</dbReference>
<dbReference type="GO" id="GO:0003677">
    <property type="term" value="F:DNA binding"/>
    <property type="evidence" value="ECO:0007669"/>
    <property type="project" value="InterPro"/>
</dbReference>
<dbReference type="InterPro" id="IPR002543">
    <property type="entry name" value="FtsK_dom"/>
</dbReference>
<sequence length="444" mass="49906">MIIEIVSSVAMSGILAGTYFYQSGGGSDDHRKIEKIAAACGLVVNDGGNKRSIRIHRRAKGKNYAEYVYQIPLGLSFADFERKQDNFQDGLNVKRVVIDVSFADFKAINWRQHPKKIAEQIRKVINKRAKQHKEIEMEYDGMLKIRVYDNGISEFVPFDDDTLQRCKAWQIPLGETRKGFVTHDTELGHMVVAGATRYGKSVFLKNVITTLIARQSSNVKFTLIDLKGGLTFARYNGAKQVETIAKDVPETLEALRTILEEMTAKQAEYLANNFEDIKEAKDPRRHFIVVDEAAQLASKGITDSDERKMRIECETILAKITQIGGGLGYRLIFCTQYPTADTLPRQIKQNSDTKVCFRLQTAIASTVVLDEEGAESLPQIKGRAIYMTPDGKQIVQTPFIENEFIRKTIEPYVNIRARKEPNVNESSDKTRGANGGITLIVEDA</sequence>
<dbReference type="PANTHER" id="PTHR22683:SF41">
    <property type="entry name" value="DNA TRANSLOCASE FTSK"/>
    <property type="match status" value="1"/>
</dbReference>
<dbReference type="Gene3D" id="3.40.50.300">
    <property type="entry name" value="P-loop containing nucleotide triphosphate hydrolases"/>
    <property type="match status" value="1"/>
</dbReference>
<name>A0A6I2MCG7_9BACI</name>
<dbReference type="Proteomes" id="UP000441585">
    <property type="component" value="Unassembled WGS sequence"/>
</dbReference>
<dbReference type="Pfam" id="PF01580">
    <property type="entry name" value="FtsK_SpoIIIE"/>
    <property type="match status" value="1"/>
</dbReference>
<keyword evidence="2 4" id="KW-0547">Nucleotide-binding</keyword>
<keyword evidence="3 4" id="KW-0067">ATP-binding</keyword>
<dbReference type="PANTHER" id="PTHR22683">
    <property type="entry name" value="SPORULATION PROTEIN RELATED"/>
    <property type="match status" value="1"/>
</dbReference>
<dbReference type="InterPro" id="IPR050206">
    <property type="entry name" value="FtsK/SpoIIIE/SftA"/>
</dbReference>
<dbReference type="PROSITE" id="PS50901">
    <property type="entry name" value="FTSK"/>
    <property type="match status" value="1"/>
</dbReference>
<dbReference type="InterPro" id="IPR027417">
    <property type="entry name" value="P-loop_NTPase"/>
</dbReference>
<comment type="subcellular location">
    <subcellularLocation>
        <location evidence="1">Membrane</location>
        <topology evidence="1">Multi-pass membrane protein</topology>
    </subcellularLocation>
</comment>
<evidence type="ECO:0000256" key="1">
    <source>
        <dbReference type="ARBA" id="ARBA00004141"/>
    </source>
</evidence>
<protein>
    <submittedName>
        <fullName evidence="6">Cell division protein FtsK</fullName>
    </submittedName>
</protein>
<evidence type="ECO:0000313" key="6">
    <source>
        <dbReference type="EMBL" id="MRX54716.1"/>
    </source>
</evidence>
<evidence type="ECO:0000256" key="2">
    <source>
        <dbReference type="ARBA" id="ARBA00022741"/>
    </source>
</evidence>
<keyword evidence="7" id="KW-1185">Reference proteome</keyword>
<gene>
    <name evidence="6" type="ORF">GJU41_12100</name>
</gene>
<dbReference type="GO" id="GO:0005524">
    <property type="term" value="F:ATP binding"/>
    <property type="evidence" value="ECO:0007669"/>
    <property type="project" value="UniProtKB-UniRule"/>
</dbReference>
<evidence type="ECO:0000256" key="4">
    <source>
        <dbReference type="PROSITE-ProRule" id="PRU00289"/>
    </source>
</evidence>
<accession>A0A6I2MCG7</accession>
<dbReference type="SUPFAM" id="SSF52540">
    <property type="entry name" value="P-loop containing nucleoside triphosphate hydrolases"/>
    <property type="match status" value="1"/>
</dbReference>
<feature type="domain" description="FtsK" evidence="5">
    <location>
        <begin position="177"/>
        <end position="366"/>
    </location>
</feature>
<evidence type="ECO:0000313" key="7">
    <source>
        <dbReference type="Proteomes" id="UP000441585"/>
    </source>
</evidence>
<organism evidence="6 7">
    <name type="scientific">Metabacillus idriensis</name>
    <dbReference type="NCBI Taxonomy" id="324768"/>
    <lineage>
        <taxon>Bacteria</taxon>
        <taxon>Bacillati</taxon>
        <taxon>Bacillota</taxon>
        <taxon>Bacilli</taxon>
        <taxon>Bacillales</taxon>
        <taxon>Bacillaceae</taxon>
        <taxon>Metabacillus</taxon>
    </lineage>
</organism>